<gene>
    <name evidence="1" type="ORF">TCLT_LOCUS6631</name>
</gene>
<evidence type="ECO:0000313" key="2">
    <source>
        <dbReference type="Proteomes" id="UP000276776"/>
    </source>
</evidence>
<proteinExistence type="predicted"/>
<dbReference type="AlphaFoldDB" id="A0A0N5D1C1"/>
<keyword evidence="2" id="KW-1185">Reference proteome</keyword>
<dbReference type="Proteomes" id="UP000276776">
    <property type="component" value="Unassembled WGS sequence"/>
</dbReference>
<protein>
    <submittedName>
        <fullName evidence="3">Glycine-rich cell wall structural protein 1.0-like</fullName>
    </submittedName>
</protein>
<reference evidence="1 2" key="2">
    <citation type="submission" date="2018-11" db="EMBL/GenBank/DDBJ databases">
        <authorList>
            <consortium name="Pathogen Informatics"/>
        </authorList>
    </citation>
    <scope>NUCLEOTIDE SEQUENCE [LARGE SCALE GENOMIC DNA]</scope>
</reference>
<evidence type="ECO:0000313" key="3">
    <source>
        <dbReference type="WBParaSite" id="TCLT_0000664201-mRNA-1"/>
    </source>
</evidence>
<dbReference type="EMBL" id="UYYF01004431">
    <property type="protein sequence ID" value="VDN04000.1"/>
    <property type="molecule type" value="Genomic_DNA"/>
</dbReference>
<accession>A0A0N5D1C1</accession>
<evidence type="ECO:0000313" key="1">
    <source>
        <dbReference type="EMBL" id="VDN04000.1"/>
    </source>
</evidence>
<organism evidence="3">
    <name type="scientific">Thelazia callipaeda</name>
    <name type="common">Oriental eyeworm</name>
    <name type="synonym">Parasitic nematode</name>
    <dbReference type="NCBI Taxonomy" id="103827"/>
    <lineage>
        <taxon>Eukaryota</taxon>
        <taxon>Metazoa</taxon>
        <taxon>Ecdysozoa</taxon>
        <taxon>Nematoda</taxon>
        <taxon>Chromadorea</taxon>
        <taxon>Rhabditida</taxon>
        <taxon>Spirurina</taxon>
        <taxon>Spiruromorpha</taxon>
        <taxon>Thelazioidea</taxon>
        <taxon>Thelaziidae</taxon>
        <taxon>Thelazia</taxon>
    </lineage>
</organism>
<dbReference type="OMA" id="HAARIMM"/>
<name>A0A0N5D1C1_THECL</name>
<dbReference type="WBParaSite" id="TCLT_0000664201-mRNA-1">
    <property type="protein sequence ID" value="TCLT_0000664201-mRNA-1"/>
    <property type="gene ID" value="TCLT_0000664201"/>
</dbReference>
<reference evidence="3" key="1">
    <citation type="submission" date="2017-02" db="UniProtKB">
        <authorList>
            <consortium name="WormBaseParasite"/>
        </authorList>
    </citation>
    <scope>IDENTIFICATION</scope>
</reference>
<sequence length="215" mass="22511">MAEDSDEECVAIKLQDEEFTGLISNIGGSSLVSNVASGIIRDRIGGTAGDLFQGLMGQFGAESQGQGNGSYGGGGYNERGGYGYNRGSAYGGEGYNQRGGYGGYDSRGYDNEERYKREEYNNDTGSGIGLVGNLIGGILSGGKTSNIGSGGYNDNYSNQPNKFGKHAARIMMSTPPGKGSGIIVYDSEFIIISTFVDSPSCPIMTSVIIAIFLCI</sequence>
<dbReference type="OrthoDB" id="5876961at2759"/>
<dbReference type="STRING" id="103827.A0A0N5D1C1"/>